<evidence type="ECO:0000313" key="1">
    <source>
        <dbReference type="EMBL" id="GFB23219.1"/>
    </source>
</evidence>
<dbReference type="AlphaFoldDB" id="A0A699L727"/>
<protein>
    <submittedName>
        <fullName evidence="1">Phosphomevalonate kinase, peroxisomal-like</fullName>
    </submittedName>
</protein>
<dbReference type="GO" id="GO:0016301">
    <property type="term" value="F:kinase activity"/>
    <property type="evidence" value="ECO:0007669"/>
    <property type="project" value="UniProtKB-KW"/>
</dbReference>
<keyword evidence="1" id="KW-0808">Transferase</keyword>
<dbReference type="EMBL" id="BKCJ010581204">
    <property type="protein sequence ID" value="GFB23219.1"/>
    <property type="molecule type" value="Genomic_DNA"/>
</dbReference>
<sequence>MSTRRLLTPSSWHTLLTGNSFGMRTDEEMRRLEATGTCTDNEINHLAKEGKQRGLSRVVIAGVAGARMTKRVPPIGTTRMRMAMAILSFIIYGTIPSDMSPGNICHRGTNYLIEKYVGPTVSLEIVAGEGIPVEHSPVKISQRQVAGETFLQRQVAGESPKLSLENVDTYNGVTYCCIMHQSEKWIEQASQVIGLEIVKALHGVRDDMLNIRHTGDGEDRMNPYKFSSPLEMYHVL</sequence>
<proteinExistence type="predicted"/>
<accession>A0A699L727</accession>
<organism evidence="1">
    <name type="scientific">Tanacetum cinerariifolium</name>
    <name type="common">Dalmatian daisy</name>
    <name type="synonym">Chrysanthemum cinerariifolium</name>
    <dbReference type="NCBI Taxonomy" id="118510"/>
    <lineage>
        <taxon>Eukaryota</taxon>
        <taxon>Viridiplantae</taxon>
        <taxon>Streptophyta</taxon>
        <taxon>Embryophyta</taxon>
        <taxon>Tracheophyta</taxon>
        <taxon>Spermatophyta</taxon>
        <taxon>Magnoliopsida</taxon>
        <taxon>eudicotyledons</taxon>
        <taxon>Gunneridae</taxon>
        <taxon>Pentapetalae</taxon>
        <taxon>asterids</taxon>
        <taxon>campanulids</taxon>
        <taxon>Asterales</taxon>
        <taxon>Asteraceae</taxon>
        <taxon>Asteroideae</taxon>
        <taxon>Anthemideae</taxon>
        <taxon>Anthemidinae</taxon>
        <taxon>Tanacetum</taxon>
    </lineage>
</organism>
<comment type="caution">
    <text evidence="1">The sequence shown here is derived from an EMBL/GenBank/DDBJ whole genome shotgun (WGS) entry which is preliminary data.</text>
</comment>
<gene>
    <name evidence="1" type="ORF">Tci_695190</name>
</gene>
<keyword evidence="1" id="KW-0418">Kinase</keyword>
<name>A0A699L727_TANCI</name>
<reference evidence="1" key="1">
    <citation type="journal article" date="2019" name="Sci. Rep.">
        <title>Draft genome of Tanacetum cinerariifolium, the natural source of mosquito coil.</title>
        <authorList>
            <person name="Yamashiro T."/>
            <person name="Shiraishi A."/>
            <person name="Satake H."/>
            <person name="Nakayama K."/>
        </authorList>
    </citation>
    <scope>NUCLEOTIDE SEQUENCE</scope>
</reference>